<organism evidence="2 3">
    <name type="scientific">bacterium (Candidatus Blackallbacteria) CG17_big_fil_post_rev_8_21_14_2_50_48_46</name>
    <dbReference type="NCBI Taxonomy" id="2014261"/>
    <lineage>
        <taxon>Bacteria</taxon>
        <taxon>Candidatus Blackallbacteria</taxon>
    </lineage>
</organism>
<feature type="compositionally biased region" description="Polar residues" evidence="1">
    <location>
        <begin position="1"/>
        <end position="27"/>
    </location>
</feature>
<dbReference type="AlphaFoldDB" id="A0A2M7G1F2"/>
<dbReference type="EMBL" id="PFFQ01000053">
    <property type="protein sequence ID" value="PIW15433.1"/>
    <property type="molecule type" value="Genomic_DNA"/>
</dbReference>
<gene>
    <name evidence="2" type="ORF">COW36_18645</name>
</gene>
<proteinExistence type="predicted"/>
<evidence type="ECO:0000256" key="1">
    <source>
        <dbReference type="SAM" id="MobiDB-lite"/>
    </source>
</evidence>
<reference evidence="2 3" key="1">
    <citation type="submission" date="2017-09" db="EMBL/GenBank/DDBJ databases">
        <title>Depth-based differentiation of microbial function through sediment-hosted aquifers and enrichment of novel symbionts in the deep terrestrial subsurface.</title>
        <authorList>
            <person name="Probst A.J."/>
            <person name="Ladd B."/>
            <person name="Jarett J.K."/>
            <person name="Geller-Mcgrath D.E."/>
            <person name="Sieber C.M."/>
            <person name="Emerson J.B."/>
            <person name="Anantharaman K."/>
            <person name="Thomas B.C."/>
            <person name="Malmstrom R."/>
            <person name="Stieglmeier M."/>
            <person name="Klingl A."/>
            <person name="Woyke T."/>
            <person name="Ryan C.M."/>
            <person name="Banfield J.F."/>
        </authorList>
    </citation>
    <scope>NUCLEOTIDE SEQUENCE [LARGE SCALE GENOMIC DNA]</scope>
    <source>
        <strain evidence="2">CG17_big_fil_post_rev_8_21_14_2_50_48_46</strain>
    </source>
</reference>
<protein>
    <submittedName>
        <fullName evidence="2">Uncharacterized protein</fullName>
    </submittedName>
</protein>
<dbReference type="Proteomes" id="UP000231019">
    <property type="component" value="Unassembled WGS sequence"/>
</dbReference>
<name>A0A2M7G1F2_9BACT</name>
<accession>A0A2M7G1F2</accession>
<feature type="region of interest" description="Disordered" evidence="1">
    <location>
        <begin position="1"/>
        <end position="28"/>
    </location>
</feature>
<evidence type="ECO:0000313" key="3">
    <source>
        <dbReference type="Proteomes" id="UP000231019"/>
    </source>
</evidence>
<sequence length="182" mass="19377">MPFLKPTSQITWINPQESPKPSKASTAESHEQILKKADTFIQGSVATTQRIEEALANNSVETMLQPVTSQTLLLTGTTRLFCAGHSQLEALVKGEKTLSEATGAFSSEAVTSLLAGCALTLGKETSTLVLGRLGLPESAVMSIGLFAGLTSDQATQWIFERQGAKQQIETSVTGFARNILGH</sequence>
<comment type="caution">
    <text evidence="2">The sequence shown here is derived from an EMBL/GenBank/DDBJ whole genome shotgun (WGS) entry which is preliminary data.</text>
</comment>
<evidence type="ECO:0000313" key="2">
    <source>
        <dbReference type="EMBL" id="PIW15433.1"/>
    </source>
</evidence>